<evidence type="ECO:0000313" key="1">
    <source>
        <dbReference type="EMBL" id="GBC62614.1"/>
    </source>
</evidence>
<dbReference type="AlphaFoldDB" id="A0A401G065"/>
<organism evidence="1 2">
    <name type="scientific">Desulfonema ishimotonii</name>
    <dbReference type="NCBI Taxonomy" id="45657"/>
    <lineage>
        <taxon>Bacteria</taxon>
        <taxon>Pseudomonadati</taxon>
        <taxon>Thermodesulfobacteriota</taxon>
        <taxon>Desulfobacteria</taxon>
        <taxon>Desulfobacterales</taxon>
        <taxon>Desulfococcaceae</taxon>
        <taxon>Desulfonema</taxon>
    </lineage>
</organism>
<keyword evidence="2" id="KW-1185">Reference proteome</keyword>
<proteinExistence type="predicted"/>
<dbReference type="EMBL" id="BEXT01000001">
    <property type="protein sequence ID" value="GBC62614.1"/>
    <property type="molecule type" value="Genomic_DNA"/>
</dbReference>
<dbReference type="Proteomes" id="UP000288096">
    <property type="component" value="Unassembled WGS sequence"/>
</dbReference>
<evidence type="ECO:0000313" key="2">
    <source>
        <dbReference type="Proteomes" id="UP000288096"/>
    </source>
</evidence>
<reference evidence="2" key="1">
    <citation type="submission" date="2017-11" db="EMBL/GenBank/DDBJ databases">
        <authorList>
            <person name="Watanabe M."/>
            <person name="Kojima H."/>
        </authorList>
    </citation>
    <scope>NUCLEOTIDE SEQUENCE [LARGE SCALE GENOMIC DNA]</scope>
    <source>
        <strain evidence="2">Tokyo 01</strain>
    </source>
</reference>
<gene>
    <name evidence="1" type="ORF">DENIS_3586</name>
</gene>
<protein>
    <submittedName>
        <fullName evidence="1">Uncharacterized protein</fullName>
    </submittedName>
</protein>
<dbReference type="OrthoDB" id="2884116at2"/>
<accession>A0A401G065</accession>
<dbReference type="RefSeq" id="WP_124329775.1">
    <property type="nucleotide sequence ID" value="NZ_BEXT01000001.1"/>
</dbReference>
<reference evidence="2" key="2">
    <citation type="submission" date="2019-01" db="EMBL/GenBank/DDBJ databases">
        <title>Genome sequence of Desulfonema ishimotonii strain Tokyo 01.</title>
        <authorList>
            <person name="Fukui M."/>
        </authorList>
    </citation>
    <scope>NUCLEOTIDE SEQUENCE [LARGE SCALE GENOMIC DNA]</scope>
    <source>
        <strain evidence="2">Tokyo 01</strain>
    </source>
</reference>
<sequence>MGWKKIATEKNICPCGKGTYKAVWEKDEWNRVRTNFCLNCSHKRRGYDAYFYEYQVNGLWLTGFRWVESKVLKKARQFTLQSEFYIRRSKKLAEDRYLDRWLDFFSSKNKRQIWEILSQKMPCYCALPTFYRHVKKEGLTPYLIRFFRANNQNALELLDVKDKEIEELNVHARWFDKEAENLIFRRKSG</sequence>
<name>A0A401G065_9BACT</name>
<comment type="caution">
    <text evidence="1">The sequence shown here is derived from an EMBL/GenBank/DDBJ whole genome shotgun (WGS) entry which is preliminary data.</text>
</comment>